<accession>A0A0W8E6B4</accession>
<evidence type="ECO:0000256" key="6">
    <source>
        <dbReference type="ARBA" id="ARBA00023004"/>
    </source>
</evidence>
<keyword evidence="6" id="KW-0408">Iron</keyword>
<dbReference type="Pfam" id="PF13247">
    <property type="entry name" value="Fer4_11"/>
    <property type="match status" value="1"/>
</dbReference>
<evidence type="ECO:0000256" key="2">
    <source>
        <dbReference type="ARBA" id="ARBA00022485"/>
    </source>
</evidence>
<proteinExistence type="predicted"/>
<keyword evidence="4" id="KW-0677">Repeat</keyword>
<keyword evidence="9" id="KW-0560">Oxidoreductase</keyword>
<dbReference type="SUPFAM" id="SSF54862">
    <property type="entry name" value="4Fe-4S ferredoxins"/>
    <property type="match status" value="1"/>
</dbReference>
<dbReference type="PANTHER" id="PTHR43177">
    <property type="entry name" value="PROTEIN NRFC"/>
    <property type="match status" value="1"/>
</dbReference>
<evidence type="ECO:0000259" key="8">
    <source>
        <dbReference type="PROSITE" id="PS51379"/>
    </source>
</evidence>
<dbReference type="PROSITE" id="PS51379">
    <property type="entry name" value="4FE4S_FER_2"/>
    <property type="match status" value="2"/>
</dbReference>
<reference evidence="9" key="1">
    <citation type="journal article" date="2015" name="Proc. Natl. Acad. Sci. U.S.A.">
        <title>Networks of energetic and metabolic interactions define dynamics in microbial communities.</title>
        <authorList>
            <person name="Embree M."/>
            <person name="Liu J.K."/>
            <person name="Al-Bassam M.M."/>
            <person name="Zengler K."/>
        </authorList>
    </citation>
    <scope>NUCLEOTIDE SEQUENCE</scope>
</reference>
<evidence type="ECO:0000256" key="7">
    <source>
        <dbReference type="ARBA" id="ARBA00023014"/>
    </source>
</evidence>
<keyword evidence="2" id="KW-0004">4Fe-4S</keyword>
<dbReference type="AlphaFoldDB" id="A0A0W8E6B4"/>
<dbReference type="PANTHER" id="PTHR43177:SF5">
    <property type="entry name" value="ANAEROBIC DIMETHYL SULFOXIDE REDUCTASE CHAIN B-RELATED"/>
    <property type="match status" value="1"/>
</dbReference>
<keyword evidence="7" id="KW-0411">Iron-sulfur</keyword>
<dbReference type="InterPro" id="IPR017896">
    <property type="entry name" value="4Fe4S_Fe-S-bd"/>
</dbReference>
<keyword evidence="3" id="KW-0479">Metal-binding</keyword>
<dbReference type="EMBL" id="LNQE01001856">
    <property type="protein sequence ID" value="KUG04194.1"/>
    <property type="molecule type" value="Genomic_DNA"/>
</dbReference>
<dbReference type="EC" id="1.7.1.4" evidence="9"/>
<sequence length="147" mass="15854">MKVISIPEYCLGCGLCEIYCAAQHDGYDGNVLKAYKRGQPAPRSGLIKFSHISWLNTCMNCNDAPCLNACISGAVRRDENGIIYIDENRCVQCYTCVMVCPYGHAQPSGKSGRIIKCDLCRDSSGSPACVSHCPNGALKLLQGGAEQ</sequence>
<protein>
    <submittedName>
        <fullName evidence="9">Nitrite reductase putative electron transfer 4fe-s subunit</fullName>
        <ecNumber evidence="9">1.7.1.4</ecNumber>
    </submittedName>
</protein>
<dbReference type="GO" id="GO:0046872">
    <property type="term" value="F:metal ion binding"/>
    <property type="evidence" value="ECO:0007669"/>
    <property type="project" value="UniProtKB-KW"/>
</dbReference>
<dbReference type="GO" id="GO:0051539">
    <property type="term" value="F:4 iron, 4 sulfur cluster binding"/>
    <property type="evidence" value="ECO:0007669"/>
    <property type="project" value="UniProtKB-KW"/>
</dbReference>
<feature type="domain" description="4Fe-4S ferredoxin-type" evidence="8">
    <location>
        <begin position="81"/>
        <end position="110"/>
    </location>
</feature>
<evidence type="ECO:0000313" key="9">
    <source>
        <dbReference type="EMBL" id="KUG04194.1"/>
    </source>
</evidence>
<dbReference type="Gene3D" id="3.30.70.20">
    <property type="match status" value="2"/>
</dbReference>
<evidence type="ECO:0000256" key="4">
    <source>
        <dbReference type="ARBA" id="ARBA00022737"/>
    </source>
</evidence>
<keyword evidence="1" id="KW-0813">Transport</keyword>
<feature type="domain" description="4Fe-4S ferredoxin-type" evidence="8">
    <location>
        <begin position="1"/>
        <end position="30"/>
    </location>
</feature>
<keyword evidence="5" id="KW-0249">Electron transport</keyword>
<dbReference type="InterPro" id="IPR050954">
    <property type="entry name" value="ET_IronSulfur_Cluster-Binding"/>
</dbReference>
<evidence type="ECO:0000256" key="3">
    <source>
        <dbReference type="ARBA" id="ARBA00022723"/>
    </source>
</evidence>
<dbReference type="PROSITE" id="PS00198">
    <property type="entry name" value="4FE4S_FER_1"/>
    <property type="match status" value="1"/>
</dbReference>
<dbReference type="GO" id="GO:0008942">
    <property type="term" value="F:nitrite reductase [NAD(P)H] activity"/>
    <property type="evidence" value="ECO:0007669"/>
    <property type="project" value="UniProtKB-EC"/>
</dbReference>
<organism evidence="9">
    <name type="scientific">hydrocarbon metagenome</name>
    <dbReference type="NCBI Taxonomy" id="938273"/>
    <lineage>
        <taxon>unclassified sequences</taxon>
        <taxon>metagenomes</taxon>
        <taxon>ecological metagenomes</taxon>
    </lineage>
</organism>
<dbReference type="InterPro" id="IPR017900">
    <property type="entry name" value="4Fe4S_Fe_S_CS"/>
</dbReference>
<evidence type="ECO:0000256" key="1">
    <source>
        <dbReference type="ARBA" id="ARBA00022448"/>
    </source>
</evidence>
<name>A0A0W8E6B4_9ZZZZ</name>
<evidence type="ECO:0000256" key="5">
    <source>
        <dbReference type="ARBA" id="ARBA00022982"/>
    </source>
</evidence>
<gene>
    <name evidence="9" type="ORF">ASZ90_018414</name>
</gene>
<comment type="caution">
    <text evidence="9">The sequence shown here is derived from an EMBL/GenBank/DDBJ whole genome shotgun (WGS) entry which is preliminary data.</text>
</comment>